<sequence>MDKTDNTRRCSSGMNLCYCKNSSIEPSDQKKSITPGGCSAPVIKMVDGLATRLVSGVTAAFFTSLERCSCIYIDTKDDSEDGGGRPLISNNVSVKPGE</sequence>
<organism evidence="2 3">
    <name type="scientific">Cinchona calisaya</name>
    <dbReference type="NCBI Taxonomy" id="153742"/>
    <lineage>
        <taxon>Eukaryota</taxon>
        <taxon>Viridiplantae</taxon>
        <taxon>Streptophyta</taxon>
        <taxon>Embryophyta</taxon>
        <taxon>Tracheophyta</taxon>
        <taxon>Spermatophyta</taxon>
        <taxon>Magnoliopsida</taxon>
        <taxon>eudicotyledons</taxon>
        <taxon>Gunneridae</taxon>
        <taxon>Pentapetalae</taxon>
        <taxon>asterids</taxon>
        <taxon>lamiids</taxon>
        <taxon>Gentianales</taxon>
        <taxon>Rubiaceae</taxon>
        <taxon>Cinchonoideae</taxon>
        <taxon>Cinchoneae</taxon>
        <taxon>Cinchona</taxon>
    </lineage>
</organism>
<keyword evidence="3" id="KW-1185">Reference proteome</keyword>
<proteinExistence type="predicted"/>
<evidence type="ECO:0000313" key="2">
    <source>
        <dbReference type="EMBL" id="KAL3526910.1"/>
    </source>
</evidence>
<evidence type="ECO:0000256" key="1">
    <source>
        <dbReference type="SAM" id="MobiDB-lite"/>
    </source>
</evidence>
<evidence type="ECO:0000313" key="3">
    <source>
        <dbReference type="Proteomes" id="UP001630127"/>
    </source>
</evidence>
<accession>A0ABD3A587</accession>
<comment type="caution">
    <text evidence="2">The sequence shown here is derived from an EMBL/GenBank/DDBJ whole genome shotgun (WGS) entry which is preliminary data.</text>
</comment>
<protein>
    <submittedName>
        <fullName evidence="2">Uncharacterized protein</fullName>
    </submittedName>
</protein>
<name>A0ABD3A587_9GENT</name>
<feature type="compositionally biased region" description="Polar residues" evidence="1">
    <location>
        <begin position="88"/>
        <end position="98"/>
    </location>
</feature>
<dbReference type="EMBL" id="JBJUIK010000005">
    <property type="protein sequence ID" value="KAL3526910.1"/>
    <property type="molecule type" value="Genomic_DNA"/>
</dbReference>
<dbReference type="PANTHER" id="PTHR34061">
    <property type="entry name" value="PROTEIN, PUTATIVE-RELATED"/>
    <property type="match status" value="1"/>
</dbReference>
<dbReference type="Proteomes" id="UP001630127">
    <property type="component" value="Unassembled WGS sequence"/>
</dbReference>
<dbReference type="AlphaFoldDB" id="A0ABD3A587"/>
<gene>
    <name evidence="2" type="ORF">ACH5RR_011566</name>
</gene>
<dbReference type="PANTHER" id="PTHR34061:SF2">
    <property type="entry name" value="PROTEIN, PUTATIVE-RELATED"/>
    <property type="match status" value="1"/>
</dbReference>
<feature type="region of interest" description="Disordered" evidence="1">
    <location>
        <begin position="77"/>
        <end position="98"/>
    </location>
</feature>
<reference evidence="2 3" key="1">
    <citation type="submission" date="2024-11" db="EMBL/GenBank/DDBJ databases">
        <title>A near-complete genome assembly of Cinchona calisaya.</title>
        <authorList>
            <person name="Lian D.C."/>
            <person name="Zhao X.W."/>
            <person name="Wei L."/>
        </authorList>
    </citation>
    <scope>NUCLEOTIDE SEQUENCE [LARGE SCALE GENOMIC DNA]</scope>
    <source>
        <tissue evidence="2">Nenye</tissue>
    </source>
</reference>